<dbReference type="Gene3D" id="3.10.620.30">
    <property type="match status" value="1"/>
</dbReference>
<dbReference type="InterPro" id="IPR002931">
    <property type="entry name" value="Transglutaminase-like"/>
</dbReference>
<gene>
    <name evidence="4" type="ORF">DP107_07115</name>
</gene>
<reference evidence="4 5" key="1">
    <citation type="submission" date="2018-06" db="EMBL/GenBank/DDBJ databases">
        <title>Natronomonas sp. F16-60 a new haloarchaeon isolated from a solar saltern of Isla Cristina, Huelva, Spain.</title>
        <authorList>
            <person name="Duran-Viseras A."/>
            <person name="Sanchez-Porro C."/>
            <person name="Ventosa A."/>
        </authorList>
    </citation>
    <scope>NUCLEOTIDE SEQUENCE [LARGE SCALE GENOMIC DNA]</scope>
    <source>
        <strain evidence="4 5">F16-60</strain>
    </source>
</reference>
<dbReference type="OrthoDB" id="18481at2157"/>
<dbReference type="PANTHER" id="PTHR42736">
    <property type="entry name" value="PROTEIN-GLUTAMINE GAMMA-GLUTAMYLTRANSFERASE"/>
    <property type="match status" value="1"/>
</dbReference>
<dbReference type="EMBL" id="QMDX01000003">
    <property type="protein sequence ID" value="TSD14738.1"/>
    <property type="molecule type" value="Genomic_DNA"/>
</dbReference>
<comment type="caution">
    <text evidence="4">The sequence shown here is derived from an EMBL/GenBank/DDBJ whole genome shotgun (WGS) entry which is preliminary data.</text>
</comment>
<feature type="region of interest" description="Disordered" evidence="1">
    <location>
        <begin position="524"/>
        <end position="630"/>
    </location>
</feature>
<name>A0A554NBG8_9EURY</name>
<feature type="transmembrane region" description="Helical" evidence="2">
    <location>
        <begin position="32"/>
        <end position="53"/>
    </location>
</feature>
<dbReference type="InterPro" id="IPR038765">
    <property type="entry name" value="Papain-like_cys_pep_sf"/>
</dbReference>
<protein>
    <submittedName>
        <fullName evidence="4">Transglutaminase</fullName>
    </submittedName>
</protein>
<dbReference type="Pfam" id="PF13559">
    <property type="entry name" value="DUF4129"/>
    <property type="match status" value="1"/>
</dbReference>
<feature type="transmembrane region" description="Helical" evidence="2">
    <location>
        <begin position="133"/>
        <end position="153"/>
    </location>
</feature>
<dbReference type="InterPro" id="IPR025403">
    <property type="entry name" value="TgpA-like_C"/>
</dbReference>
<sequence>MSAPTADATGGTAADGDRRFGRVRASVDPVRLLALAGVAGLLGTFLSVLYRVSDVAGDVSTFLLVAVGTLVVATVVARLVPERVAFGLAALLLAAGAYVYLAQLPRSVAAEETLVLFLNDGIELLTGLSVLRIVNAGLWALAATPAPTFVAWYLALRRRYVGAVIVGGAMLTLFVLTSDAGGALALLGVVAAAGAIGFGDVERRGGDLATAETVAVVLAAMVTVALFISVVPTGGADPLDVGIGTDESTVESSLTNAGDSVEILGSIRLSPKARFTVTSTEASYWRVGSYDRYTGSGWIRTGADRPYDEQLRGPAGESRTVQQRYTVESELTVLPAAWKATAVSESPVGLFEQPGGGLGPDGELQPGDTYAVESERPVASAQDLRTAGTDYPDRIVDRYTGLPDSTPDRVGERTARITANADNPYDRARVIERWLENNREYSLEVDRPRGNIADAFLFEMERGYCTYYATTMVTMLRSQGVPARLAVGYTPGQQVEDDSWVVRGLDSHAWVEVYFPDQGWIRFDPTPAGPREAAERQRVQQARQSGGTGVDTDETRNRTFTATPSPTPTTPTADGSGPNAGTTPTATPTTPAGNGTDAGTVTSGALGPNGPDIASPGGGGSDEDGGIPQPTREQTVLGLVVLAGVAAGVHRSGAGSRLYREFRLRYQPRTDDPAVDVARAFDRLEFLAEKAGAPRRPGETAREFAARVGGDGPDERARRLATLHERARYGGGVAAEEATEAVELADGLVADRPRID</sequence>
<keyword evidence="2" id="KW-0812">Transmembrane</keyword>
<evidence type="ECO:0000313" key="5">
    <source>
        <dbReference type="Proteomes" id="UP000319894"/>
    </source>
</evidence>
<evidence type="ECO:0000256" key="2">
    <source>
        <dbReference type="SAM" id="Phobius"/>
    </source>
</evidence>
<feature type="transmembrane region" description="Helical" evidence="2">
    <location>
        <begin position="213"/>
        <end position="231"/>
    </location>
</feature>
<dbReference type="InterPro" id="IPR052901">
    <property type="entry name" value="Bact_TGase-like"/>
</dbReference>
<dbReference type="RefSeq" id="WP_144261456.1">
    <property type="nucleotide sequence ID" value="NZ_QMDX01000003.1"/>
</dbReference>
<dbReference type="SUPFAM" id="SSF54001">
    <property type="entry name" value="Cysteine proteinases"/>
    <property type="match status" value="1"/>
</dbReference>
<feature type="transmembrane region" description="Helical" evidence="2">
    <location>
        <begin position="160"/>
        <end position="177"/>
    </location>
</feature>
<dbReference type="InParanoid" id="A0A554NBG8"/>
<feature type="transmembrane region" description="Helical" evidence="2">
    <location>
        <begin position="59"/>
        <end position="77"/>
    </location>
</feature>
<dbReference type="AlphaFoldDB" id="A0A554NBG8"/>
<feature type="domain" description="Transglutaminase-like" evidence="3">
    <location>
        <begin position="457"/>
        <end position="527"/>
    </location>
</feature>
<keyword evidence="5" id="KW-1185">Reference proteome</keyword>
<organism evidence="4 5">
    <name type="scientific">Haloglomus irregulare</name>
    <dbReference type="NCBI Taxonomy" id="2234134"/>
    <lineage>
        <taxon>Archaea</taxon>
        <taxon>Methanobacteriati</taxon>
        <taxon>Methanobacteriota</taxon>
        <taxon>Stenosarchaea group</taxon>
        <taxon>Halobacteria</taxon>
        <taxon>Halobacteriales</taxon>
        <taxon>Natronomonadaceae</taxon>
        <taxon>Haloglomus</taxon>
    </lineage>
</organism>
<keyword evidence="2" id="KW-1133">Transmembrane helix</keyword>
<accession>A0A554NBG8</accession>
<dbReference type="InterPro" id="IPR021878">
    <property type="entry name" value="TgpA_N"/>
</dbReference>
<keyword evidence="2" id="KW-0472">Membrane</keyword>
<evidence type="ECO:0000313" key="4">
    <source>
        <dbReference type="EMBL" id="TSD14738.1"/>
    </source>
</evidence>
<proteinExistence type="predicted"/>
<evidence type="ECO:0000256" key="1">
    <source>
        <dbReference type="SAM" id="MobiDB-lite"/>
    </source>
</evidence>
<dbReference type="Pfam" id="PF11992">
    <property type="entry name" value="TgpA_N"/>
    <property type="match status" value="1"/>
</dbReference>
<dbReference type="Pfam" id="PF01841">
    <property type="entry name" value="Transglut_core"/>
    <property type="match status" value="1"/>
</dbReference>
<feature type="transmembrane region" description="Helical" evidence="2">
    <location>
        <begin position="84"/>
        <end position="101"/>
    </location>
</feature>
<dbReference type="SMART" id="SM00460">
    <property type="entry name" value="TGc"/>
    <property type="match status" value="1"/>
</dbReference>
<dbReference type="PANTHER" id="PTHR42736:SF1">
    <property type="entry name" value="PROTEIN-GLUTAMINE GAMMA-GLUTAMYLTRANSFERASE"/>
    <property type="match status" value="1"/>
</dbReference>
<dbReference type="Proteomes" id="UP000319894">
    <property type="component" value="Unassembled WGS sequence"/>
</dbReference>
<evidence type="ECO:0000259" key="3">
    <source>
        <dbReference type="SMART" id="SM00460"/>
    </source>
</evidence>
<feature type="transmembrane region" description="Helical" evidence="2">
    <location>
        <begin position="183"/>
        <end position="201"/>
    </location>
</feature>
<feature type="compositionally biased region" description="Low complexity" evidence="1">
    <location>
        <begin position="577"/>
        <end position="600"/>
    </location>
</feature>